<feature type="transmembrane region" description="Helical" evidence="1">
    <location>
        <begin position="12"/>
        <end position="35"/>
    </location>
</feature>
<comment type="caution">
    <text evidence="2">The sequence shown here is derived from an EMBL/GenBank/DDBJ whole genome shotgun (WGS) entry which is preliminary data.</text>
</comment>
<protein>
    <submittedName>
        <fullName evidence="2">Uncharacterized protein</fullName>
    </submittedName>
</protein>
<dbReference type="Proteomes" id="UP000655751">
    <property type="component" value="Unassembled WGS sequence"/>
</dbReference>
<evidence type="ECO:0000313" key="2">
    <source>
        <dbReference type="EMBL" id="MBH0781778.1"/>
    </source>
</evidence>
<dbReference type="RefSeq" id="WP_196154059.1">
    <property type="nucleotide sequence ID" value="NZ_JADMLG010000029.1"/>
</dbReference>
<dbReference type="EMBL" id="JADMLG010000029">
    <property type="protein sequence ID" value="MBH0781778.1"/>
    <property type="molecule type" value="Genomic_DNA"/>
</dbReference>
<dbReference type="AlphaFoldDB" id="A0A931N8H2"/>
<evidence type="ECO:0000313" key="3">
    <source>
        <dbReference type="Proteomes" id="UP000655751"/>
    </source>
</evidence>
<name>A0A931N8H2_9NOCA</name>
<keyword evidence="1" id="KW-0472">Membrane</keyword>
<gene>
    <name evidence="2" type="ORF">IT779_36440</name>
</gene>
<proteinExistence type="predicted"/>
<reference evidence="2" key="1">
    <citation type="submission" date="2020-11" db="EMBL/GenBank/DDBJ databases">
        <title>Nocardia NEAU-351.nov., a novel actinomycete isolated from the cow dung.</title>
        <authorList>
            <person name="Zhang X."/>
        </authorList>
    </citation>
    <scope>NUCLEOTIDE SEQUENCE</scope>
    <source>
        <strain evidence="2">NEAU-351</strain>
    </source>
</reference>
<sequence length="165" mass="17676">MPLDRQSRKFRGFAGFGIAAAVAAVPVVFIGLIIWGKIHTKLDPLPAMRHAMATEANGFEAISTSEENLDRLVVTKVFLGPAVDRPQDHIIAPGAGFQVMGRPHGQTGAEWLVFGKYSDGCSISVDRVVGGDALRNVSKLSDGQRDEVSRGEKLVLVMQFACGEG</sequence>
<keyword evidence="1" id="KW-0812">Transmembrane</keyword>
<evidence type="ECO:0000256" key="1">
    <source>
        <dbReference type="SAM" id="Phobius"/>
    </source>
</evidence>
<keyword evidence="3" id="KW-1185">Reference proteome</keyword>
<organism evidence="2 3">
    <name type="scientific">Nocardia bovistercoris</name>
    <dbReference type="NCBI Taxonomy" id="2785916"/>
    <lineage>
        <taxon>Bacteria</taxon>
        <taxon>Bacillati</taxon>
        <taxon>Actinomycetota</taxon>
        <taxon>Actinomycetes</taxon>
        <taxon>Mycobacteriales</taxon>
        <taxon>Nocardiaceae</taxon>
        <taxon>Nocardia</taxon>
    </lineage>
</organism>
<accession>A0A931N8H2</accession>
<keyword evidence="1" id="KW-1133">Transmembrane helix</keyword>